<dbReference type="KEGG" id="sla:SERLADRAFT_463102"/>
<feature type="compositionally biased region" description="Low complexity" evidence="1">
    <location>
        <begin position="59"/>
        <end position="76"/>
    </location>
</feature>
<dbReference type="GeneID" id="18818493"/>
<dbReference type="EMBL" id="GL945432">
    <property type="protein sequence ID" value="EGO26252.1"/>
    <property type="molecule type" value="Genomic_DNA"/>
</dbReference>
<feature type="region of interest" description="Disordered" evidence="1">
    <location>
        <begin position="42"/>
        <end position="76"/>
    </location>
</feature>
<evidence type="ECO:0000313" key="2">
    <source>
        <dbReference type="EMBL" id="EGO26252.1"/>
    </source>
</evidence>
<sequence length="111" mass="12150">MVLPQSTPTYLHNTLSSPPCLSSNTVTKPLLVSALTTMLLETRPIPTPPTTPANRVLATLPTQTTPTPTTTPLSPSSFPELDLSVLFVVEYLPILLHERQWMECEACLCFS</sequence>
<accession>F8NRD3</accession>
<dbReference type="HOGENOM" id="CLU_2159949_0_0_1"/>
<dbReference type="RefSeq" id="XP_007316425.1">
    <property type="nucleotide sequence ID" value="XM_007316363.1"/>
</dbReference>
<dbReference type="Proteomes" id="UP000008064">
    <property type="component" value="Unassembled WGS sequence"/>
</dbReference>
<dbReference type="AlphaFoldDB" id="F8NRD3"/>
<name>F8NRD3_SERL9</name>
<gene>
    <name evidence="2" type="ORF">SERLADRAFT_463102</name>
</gene>
<proteinExistence type="predicted"/>
<evidence type="ECO:0000256" key="1">
    <source>
        <dbReference type="SAM" id="MobiDB-lite"/>
    </source>
</evidence>
<reference evidence="2" key="1">
    <citation type="submission" date="2011-04" db="EMBL/GenBank/DDBJ databases">
        <title>Evolution of plant cell wall degrading machinery underlies the functional diversity of forest fungi.</title>
        <authorList>
            <consortium name="US DOE Joint Genome Institute (JGI-PGF)"/>
            <person name="Eastwood D.C."/>
            <person name="Floudas D."/>
            <person name="Binder M."/>
            <person name="Majcherczyk A."/>
            <person name="Schneider P."/>
            <person name="Aerts A."/>
            <person name="Asiegbu F.O."/>
            <person name="Baker S.E."/>
            <person name="Barry K."/>
            <person name="Bendiksby M."/>
            <person name="Blumentritt M."/>
            <person name="Coutinho P.M."/>
            <person name="Cullen D."/>
            <person name="Cullen D."/>
            <person name="Gathman A."/>
            <person name="Goodell B."/>
            <person name="Henrissat B."/>
            <person name="Ihrmark K."/>
            <person name="Kauserud H."/>
            <person name="Kohler A."/>
            <person name="LaButti K."/>
            <person name="Lapidus A."/>
            <person name="Lavin J.L."/>
            <person name="Lee Y.-H."/>
            <person name="Lindquist E."/>
            <person name="Lilly W."/>
            <person name="Lucas S."/>
            <person name="Morin E."/>
            <person name="Murat C."/>
            <person name="Oguiza J.A."/>
            <person name="Park J."/>
            <person name="Pisabarro A.G."/>
            <person name="Riley R."/>
            <person name="Rosling A."/>
            <person name="Salamov A."/>
            <person name="Schmidt O."/>
            <person name="Schmutz J."/>
            <person name="Skrede I."/>
            <person name="Stenlid J."/>
            <person name="Wiebenga A."/>
            <person name="Xie X."/>
            <person name="Kues U."/>
            <person name="Hibbett D.S."/>
            <person name="Hoffmeister D."/>
            <person name="Hogberg N."/>
            <person name="Martin F."/>
            <person name="Grigoriev I.V."/>
            <person name="Watkinson S.C."/>
        </authorList>
    </citation>
    <scope>NUCLEOTIDE SEQUENCE</scope>
    <source>
        <strain evidence="2">S7.9</strain>
    </source>
</reference>
<organism>
    <name type="scientific">Serpula lacrymans var. lacrymans (strain S7.9)</name>
    <name type="common">Dry rot fungus</name>
    <dbReference type="NCBI Taxonomy" id="578457"/>
    <lineage>
        <taxon>Eukaryota</taxon>
        <taxon>Fungi</taxon>
        <taxon>Dikarya</taxon>
        <taxon>Basidiomycota</taxon>
        <taxon>Agaricomycotina</taxon>
        <taxon>Agaricomycetes</taxon>
        <taxon>Agaricomycetidae</taxon>
        <taxon>Boletales</taxon>
        <taxon>Coniophorineae</taxon>
        <taxon>Serpulaceae</taxon>
        <taxon>Serpula</taxon>
    </lineage>
</organism>
<protein>
    <submittedName>
        <fullName evidence="2">Uncharacterized protein</fullName>
    </submittedName>
</protein>